<dbReference type="PROSITE" id="PS51257">
    <property type="entry name" value="PROKAR_LIPOPROTEIN"/>
    <property type="match status" value="1"/>
</dbReference>
<keyword evidence="4" id="KW-1185">Reference proteome</keyword>
<reference evidence="3 4" key="1">
    <citation type="submission" date="2019-04" db="EMBL/GenBank/DDBJ databases">
        <authorList>
            <person name="Li Y."/>
            <person name="Wang J."/>
        </authorList>
    </citation>
    <scope>NUCLEOTIDE SEQUENCE [LARGE SCALE GENOMIC DNA]</scope>
    <source>
        <strain evidence="3 4">DSM 14668</strain>
    </source>
</reference>
<dbReference type="PANTHER" id="PTHR20883">
    <property type="entry name" value="PHYTANOYL-COA DIOXYGENASE DOMAIN CONTAINING 1"/>
    <property type="match status" value="1"/>
</dbReference>
<keyword evidence="3" id="KW-0223">Dioxygenase</keyword>
<dbReference type="RefSeq" id="WP_136930555.1">
    <property type="nucleotide sequence ID" value="NZ_SSMQ01000019.1"/>
</dbReference>
<gene>
    <name evidence="3" type="ORF">E8A74_19545</name>
</gene>
<dbReference type="Proteomes" id="UP000309215">
    <property type="component" value="Unassembled WGS sequence"/>
</dbReference>
<dbReference type="GO" id="GO:0005506">
    <property type="term" value="F:iron ion binding"/>
    <property type="evidence" value="ECO:0007669"/>
    <property type="project" value="UniProtKB-ARBA"/>
</dbReference>
<dbReference type="EMBL" id="SSMQ01000019">
    <property type="protein sequence ID" value="TKD06415.1"/>
    <property type="molecule type" value="Genomic_DNA"/>
</dbReference>
<dbReference type="SUPFAM" id="SSF51197">
    <property type="entry name" value="Clavaminate synthase-like"/>
    <property type="match status" value="1"/>
</dbReference>
<keyword evidence="2" id="KW-0408">Iron</keyword>
<dbReference type="Pfam" id="PF05721">
    <property type="entry name" value="PhyH"/>
    <property type="match status" value="1"/>
</dbReference>
<dbReference type="OrthoDB" id="9791262at2"/>
<dbReference type="Gene3D" id="2.60.120.620">
    <property type="entry name" value="q2cbj1_9rhob like domain"/>
    <property type="match status" value="1"/>
</dbReference>
<dbReference type="PANTHER" id="PTHR20883:SF15">
    <property type="entry name" value="PHYTANOYL-COA DIOXYGENASE DOMAIN-CONTAINING PROTEIN 1"/>
    <property type="match status" value="1"/>
</dbReference>
<evidence type="ECO:0000313" key="4">
    <source>
        <dbReference type="Proteomes" id="UP000309215"/>
    </source>
</evidence>
<keyword evidence="1" id="KW-0479">Metal-binding</keyword>
<dbReference type="InterPro" id="IPR008775">
    <property type="entry name" value="Phytyl_CoA_dOase-like"/>
</dbReference>
<keyword evidence="3" id="KW-0560">Oxidoreductase</keyword>
<evidence type="ECO:0000256" key="2">
    <source>
        <dbReference type="ARBA" id="ARBA00023004"/>
    </source>
</evidence>
<protein>
    <submittedName>
        <fullName evidence="3">Phytanoyl-CoA dioxygenase family protein</fullName>
    </submittedName>
</protein>
<dbReference type="AlphaFoldDB" id="A0A4U1JC77"/>
<evidence type="ECO:0000256" key="1">
    <source>
        <dbReference type="ARBA" id="ARBA00022723"/>
    </source>
</evidence>
<comment type="caution">
    <text evidence="3">The sequence shown here is derived from an EMBL/GenBank/DDBJ whole genome shotgun (WGS) entry which is preliminary data.</text>
</comment>
<name>A0A4U1JC77_9BACT</name>
<evidence type="ECO:0000313" key="3">
    <source>
        <dbReference type="EMBL" id="TKD06415.1"/>
    </source>
</evidence>
<organism evidence="3 4">
    <name type="scientific">Polyangium fumosum</name>
    <dbReference type="NCBI Taxonomy" id="889272"/>
    <lineage>
        <taxon>Bacteria</taxon>
        <taxon>Pseudomonadati</taxon>
        <taxon>Myxococcota</taxon>
        <taxon>Polyangia</taxon>
        <taxon>Polyangiales</taxon>
        <taxon>Polyangiaceae</taxon>
        <taxon>Polyangium</taxon>
    </lineage>
</organism>
<dbReference type="GO" id="GO:0016706">
    <property type="term" value="F:2-oxoglutarate-dependent dioxygenase activity"/>
    <property type="evidence" value="ECO:0007669"/>
    <property type="project" value="UniProtKB-ARBA"/>
</dbReference>
<accession>A0A4U1JC77</accession>
<proteinExistence type="predicted"/>
<sequence length="282" mass="31542">MPRPIAPSERRDAFERDGFLVLPGFVSAASCLALKRRAEELVDAFDPEAHRSIFSTHEQTRTSDDYFLASGDKVRFFYEEGALGPDGRLRVPKERALNKIAHAMHDLDPVFDRFSRTPALAALTAELGLARPVLMQSMYIFKQPHIGGEVVCHQDATFLYTEPMTVTGLWFALEDATIENGCLWVVPGGHRQGLKKRFLRDARGNTRFEVLDPVPLVEDGAFPLEVPAGTLVVLHGLLPHRSEENRSARSRHAYTVHVVEAGAKYAADNWLQRPDLPLRGFS</sequence>